<evidence type="ECO:0000313" key="3">
    <source>
        <dbReference type="Proteomes" id="UP000202440"/>
    </source>
</evidence>
<dbReference type="Proteomes" id="UP000202440">
    <property type="component" value="Chromosome"/>
</dbReference>
<accession>A0A222FG95</accession>
<protein>
    <submittedName>
        <fullName evidence="2">Uncharacterized protein</fullName>
    </submittedName>
</protein>
<name>A0A222FG95_9GAMM</name>
<reference evidence="2 3" key="1">
    <citation type="submission" date="2017-07" db="EMBL/GenBank/DDBJ databases">
        <title>Annotated genome sequence of Bacterioplanes sanyensis isolated from Red Sea.</title>
        <authorList>
            <person name="Rehman Z.U."/>
        </authorList>
    </citation>
    <scope>NUCLEOTIDE SEQUENCE [LARGE SCALE GENOMIC DNA]</scope>
    <source>
        <strain evidence="2 3">NV9</strain>
    </source>
</reference>
<dbReference type="EMBL" id="CP022530">
    <property type="protein sequence ID" value="ASP38018.1"/>
    <property type="molecule type" value="Genomic_DNA"/>
</dbReference>
<sequence length="268" mass="30079">MTTHITHWVTLAALSTLQAACGGSGSSGSNNTTVEVTPEPDTSSPQESTVPASMDERSQLLLPTHINHRPVSWIVDTGDAPLELVKNEQGQLTLHSQDVVEDTPVELVASDTSRHTLTIKEIDAQKLPPKPKFFAARETIEGIDTDGNGVRDEVEHGLYELYGDKFQLYRATLWTAYGLQKRMELADTEDLKQLTHAKNEYQKMISCFFDYSGTPYNKGNDYRSSIQSFVVNTDERKKSHNQFLSWFATQSKKYGNISREECEKYANP</sequence>
<proteinExistence type="predicted"/>
<evidence type="ECO:0000313" key="2">
    <source>
        <dbReference type="EMBL" id="ASP38018.1"/>
    </source>
</evidence>
<feature type="compositionally biased region" description="Polar residues" evidence="1">
    <location>
        <begin position="30"/>
        <end position="51"/>
    </location>
</feature>
<dbReference type="OrthoDB" id="7066734at2"/>
<gene>
    <name evidence="2" type="ORF">CHH28_04680</name>
</gene>
<dbReference type="KEGG" id="bsan:CHH28_04680"/>
<feature type="region of interest" description="Disordered" evidence="1">
    <location>
        <begin position="20"/>
        <end position="54"/>
    </location>
</feature>
<dbReference type="AlphaFoldDB" id="A0A222FG95"/>
<evidence type="ECO:0000256" key="1">
    <source>
        <dbReference type="SAM" id="MobiDB-lite"/>
    </source>
</evidence>
<dbReference type="RefSeq" id="WP_094059217.1">
    <property type="nucleotide sequence ID" value="NZ_CP022530.1"/>
</dbReference>
<keyword evidence="3" id="KW-1185">Reference proteome</keyword>
<organism evidence="2 3">
    <name type="scientific">Bacterioplanes sanyensis</name>
    <dbReference type="NCBI Taxonomy" id="1249553"/>
    <lineage>
        <taxon>Bacteria</taxon>
        <taxon>Pseudomonadati</taxon>
        <taxon>Pseudomonadota</taxon>
        <taxon>Gammaproteobacteria</taxon>
        <taxon>Oceanospirillales</taxon>
        <taxon>Oceanospirillaceae</taxon>
        <taxon>Bacterioplanes</taxon>
    </lineage>
</organism>